<evidence type="ECO:0000313" key="5">
    <source>
        <dbReference type="Proteomes" id="UP000288711"/>
    </source>
</evidence>
<dbReference type="InterPro" id="IPR041657">
    <property type="entry name" value="HTH_17"/>
</dbReference>
<dbReference type="SUPFAM" id="SSF46955">
    <property type="entry name" value="Putative DNA-binding domain"/>
    <property type="match status" value="1"/>
</dbReference>
<dbReference type="AlphaFoldDB" id="K1ENH3"/>
<reference evidence="2 4" key="2">
    <citation type="journal article" date="2012" name="J. Bacteriol.">
        <title>Genome Sequence of Janibacter hoylei MTCC8307, Isolated from the Stratospheric Air.</title>
        <authorList>
            <person name="Pawar S.P."/>
            <person name="Dhotre D.P."/>
            <person name="Shetty S.A."/>
            <person name="Chowdhury S.P."/>
            <person name="Chaudhari B.L."/>
            <person name="Shouche Y.S."/>
        </authorList>
    </citation>
    <scope>NUCLEOTIDE SEQUENCE [LARGE SCALE GENOMIC DNA]</scope>
    <source>
        <strain evidence="2 4">PVAS-1</strain>
    </source>
</reference>
<dbReference type="Proteomes" id="UP000004474">
    <property type="component" value="Unassembled WGS sequence"/>
</dbReference>
<dbReference type="Proteomes" id="UP000288711">
    <property type="component" value="Unassembled WGS sequence"/>
</dbReference>
<evidence type="ECO:0000313" key="2">
    <source>
        <dbReference type="EMBL" id="EKA60753.1"/>
    </source>
</evidence>
<dbReference type="EMBL" id="PIPF01000001">
    <property type="protein sequence ID" value="RWU85465.1"/>
    <property type="molecule type" value="Genomic_DNA"/>
</dbReference>
<reference evidence="3 5" key="1">
    <citation type="journal article" date="2009" name="Int. J. Syst. Evol. Microbiol.">
        <title>Janibacter hoylei sp. nov., Bacillus isronensis sp. nov. and Bacillus aryabhattai sp. nov., isolated from cryotubes used for collecting air from the upper atmosphere.</title>
        <authorList>
            <person name="Shivaji S."/>
            <person name="Chaturvedi P."/>
            <person name="Begum Z."/>
            <person name="Pindi P.K."/>
            <person name="Manorama R."/>
            <person name="Padmanaban D.A."/>
            <person name="Shouche Y.S."/>
            <person name="Pawar S."/>
            <person name="Vaishampayan P."/>
            <person name="Dutt C.B."/>
            <person name="Datta G.N."/>
            <person name="Manchanda R.K."/>
            <person name="Rao U.R."/>
            <person name="Bhargava P.M."/>
            <person name="Narlikar J.V."/>
        </authorList>
    </citation>
    <scope>NUCLEOTIDE SEQUENCE [LARGE SCALE GENOMIC DNA]</scope>
    <source>
        <strain evidence="3 5">PVAS-1</strain>
    </source>
</reference>
<protein>
    <submittedName>
        <fullName evidence="2">DNA binding domain-containing protein</fullName>
    </submittedName>
    <submittedName>
        <fullName evidence="3">DNA-binding protein</fullName>
    </submittedName>
</protein>
<accession>K1ENH3</accession>
<reference evidence="3" key="3">
    <citation type="submission" date="2017-11" db="EMBL/GenBank/DDBJ databases">
        <authorList>
            <person name="Seuylemezian A."/>
            <person name="Cooper K."/>
            <person name="Vaishampayan P."/>
        </authorList>
    </citation>
    <scope>NUCLEOTIDE SEQUENCE</scope>
    <source>
        <strain evidence="3">PVAS-1</strain>
    </source>
</reference>
<evidence type="ECO:0000259" key="1">
    <source>
        <dbReference type="Pfam" id="PF12728"/>
    </source>
</evidence>
<gene>
    <name evidence="2" type="ORF">B277_11260</name>
    <name evidence="3" type="ORF">CWN80_00250</name>
</gene>
<dbReference type="PATRIC" id="fig|1210046.3.peg.2159"/>
<dbReference type="Pfam" id="PF12728">
    <property type="entry name" value="HTH_17"/>
    <property type="match status" value="1"/>
</dbReference>
<comment type="caution">
    <text evidence="2">The sequence shown here is derived from an EMBL/GenBank/DDBJ whole genome shotgun (WGS) entry which is preliminary data.</text>
</comment>
<proteinExistence type="predicted"/>
<dbReference type="STRING" id="1210046.B277_11260"/>
<dbReference type="OrthoDB" id="4330189at2"/>
<feature type="domain" description="Helix-turn-helix" evidence="1">
    <location>
        <begin position="4"/>
        <end position="54"/>
    </location>
</feature>
<evidence type="ECO:0000313" key="3">
    <source>
        <dbReference type="EMBL" id="RWU85465.1"/>
    </source>
</evidence>
<dbReference type="GO" id="GO:0003677">
    <property type="term" value="F:DNA binding"/>
    <property type="evidence" value="ECO:0007669"/>
    <property type="project" value="UniProtKB-KW"/>
</dbReference>
<keyword evidence="3" id="KW-0238">DNA-binding</keyword>
<organism evidence="2 4">
    <name type="scientific">Janibacter hoylei PVAS-1</name>
    <dbReference type="NCBI Taxonomy" id="1210046"/>
    <lineage>
        <taxon>Bacteria</taxon>
        <taxon>Bacillati</taxon>
        <taxon>Actinomycetota</taxon>
        <taxon>Actinomycetes</taxon>
        <taxon>Micrococcales</taxon>
        <taxon>Intrasporangiaceae</taxon>
        <taxon>Janibacter</taxon>
    </lineage>
</organism>
<dbReference type="InterPro" id="IPR009061">
    <property type="entry name" value="DNA-bd_dom_put_sf"/>
</dbReference>
<name>K1ENH3_9MICO</name>
<dbReference type="EMBL" id="ALWX01000049">
    <property type="protein sequence ID" value="EKA60753.1"/>
    <property type="molecule type" value="Genomic_DNA"/>
</dbReference>
<evidence type="ECO:0000313" key="4">
    <source>
        <dbReference type="Proteomes" id="UP000004474"/>
    </source>
</evidence>
<sequence>MSDLLTLDEVAVVLRTPVATLRYWRANNRGPAFIKLGRRIVCRRSDLDRWLAEQASAQTQS</sequence>
<keyword evidence="5" id="KW-1185">Reference proteome</keyword>
<dbReference type="eggNOG" id="COG0789">
    <property type="taxonomic scope" value="Bacteria"/>
</dbReference>
<dbReference type="RefSeq" id="WP_007928119.1">
    <property type="nucleotide sequence ID" value="NZ_ALWX01000049.1"/>
</dbReference>